<evidence type="ECO:0000313" key="6">
    <source>
        <dbReference type="Proteomes" id="UP000552700"/>
    </source>
</evidence>
<dbReference type="Proteomes" id="UP000552700">
    <property type="component" value="Unassembled WGS sequence"/>
</dbReference>
<dbReference type="SUPFAM" id="SSF46785">
    <property type="entry name" value="Winged helix' DNA-binding domain"/>
    <property type="match status" value="1"/>
</dbReference>
<dbReference type="GO" id="GO:0003677">
    <property type="term" value="F:DNA binding"/>
    <property type="evidence" value="ECO:0007669"/>
    <property type="project" value="UniProtKB-KW"/>
</dbReference>
<dbReference type="InterPro" id="IPR036390">
    <property type="entry name" value="WH_DNA-bd_sf"/>
</dbReference>
<evidence type="ECO:0000259" key="4">
    <source>
        <dbReference type="PROSITE" id="PS50949"/>
    </source>
</evidence>
<protein>
    <submittedName>
        <fullName evidence="5">GntR family colanic acid and biofilm gene transcriptional regulator</fullName>
    </submittedName>
</protein>
<dbReference type="InterPro" id="IPR036388">
    <property type="entry name" value="WH-like_DNA-bd_sf"/>
</dbReference>
<proteinExistence type="predicted"/>
<dbReference type="PROSITE" id="PS50949">
    <property type="entry name" value="HTH_GNTR"/>
    <property type="match status" value="1"/>
</dbReference>
<dbReference type="PANTHER" id="PTHR43537">
    <property type="entry name" value="TRANSCRIPTIONAL REGULATOR, GNTR FAMILY"/>
    <property type="match status" value="1"/>
</dbReference>
<dbReference type="SUPFAM" id="SSF48008">
    <property type="entry name" value="GntR ligand-binding domain-like"/>
    <property type="match status" value="1"/>
</dbReference>
<feature type="domain" description="HTH gntR-type" evidence="4">
    <location>
        <begin position="37"/>
        <end position="104"/>
    </location>
</feature>
<name>A0A841IXL4_9SPHN</name>
<dbReference type="EMBL" id="JACIJP010000002">
    <property type="protein sequence ID" value="MBB6123689.1"/>
    <property type="molecule type" value="Genomic_DNA"/>
</dbReference>
<dbReference type="SMART" id="SM00895">
    <property type="entry name" value="FCD"/>
    <property type="match status" value="1"/>
</dbReference>
<sequence>MALKTMTIAQIKKRGRSPGRTPIPAPDLDALSFNENEPIERQVYTSLRRALMSGAMLPGSRISSRSIASSLGISTMPVREALKRLESDGALASSAKSAFIIPFPSEEEFQEILQIRLRLETLLAQEAVPLITSAQIDKVEWLQDRMAQSKSWRQVLNYNQQMHFNIYSAAKMPYALSLVENVWTRIGPLLHFVFDGRFETTTYEHHYSIITGLRERDAKKVDDAIRSDLLDAAAVITEHLLALTPA</sequence>
<reference evidence="5 6" key="1">
    <citation type="submission" date="2020-08" db="EMBL/GenBank/DDBJ databases">
        <title>Genomic Encyclopedia of Type Strains, Phase IV (KMG-IV): sequencing the most valuable type-strain genomes for metagenomic binning, comparative biology and taxonomic classification.</title>
        <authorList>
            <person name="Goeker M."/>
        </authorList>
    </citation>
    <scope>NUCLEOTIDE SEQUENCE [LARGE SCALE GENOMIC DNA]</scope>
    <source>
        <strain evidence="5 6">DSM 102255</strain>
    </source>
</reference>
<comment type="caution">
    <text evidence="5">The sequence shown here is derived from an EMBL/GenBank/DDBJ whole genome shotgun (WGS) entry which is preliminary data.</text>
</comment>
<dbReference type="SMART" id="SM00345">
    <property type="entry name" value="HTH_GNTR"/>
    <property type="match status" value="1"/>
</dbReference>
<keyword evidence="1" id="KW-0805">Transcription regulation</keyword>
<evidence type="ECO:0000256" key="1">
    <source>
        <dbReference type="ARBA" id="ARBA00023015"/>
    </source>
</evidence>
<dbReference type="InterPro" id="IPR011711">
    <property type="entry name" value="GntR_C"/>
</dbReference>
<keyword evidence="2" id="KW-0238">DNA-binding</keyword>
<dbReference type="InterPro" id="IPR000524">
    <property type="entry name" value="Tscrpt_reg_HTH_GntR"/>
</dbReference>
<keyword evidence="6" id="KW-1185">Reference proteome</keyword>
<gene>
    <name evidence="5" type="ORF">FHS92_001418</name>
</gene>
<dbReference type="AlphaFoldDB" id="A0A841IXL4"/>
<dbReference type="GO" id="GO:0003700">
    <property type="term" value="F:DNA-binding transcription factor activity"/>
    <property type="evidence" value="ECO:0007669"/>
    <property type="project" value="InterPro"/>
</dbReference>
<accession>A0A841IXL4</accession>
<organism evidence="5 6">
    <name type="scientific">Sphingobium subterraneum</name>
    <dbReference type="NCBI Taxonomy" id="627688"/>
    <lineage>
        <taxon>Bacteria</taxon>
        <taxon>Pseudomonadati</taxon>
        <taxon>Pseudomonadota</taxon>
        <taxon>Alphaproteobacteria</taxon>
        <taxon>Sphingomonadales</taxon>
        <taxon>Sphingomonadaceae</taxon>
        <taxon>Sphingobium</taxon>
    </lineage>
</organism>
<keyword evidence="3" id="KW-0804">Transcription</keyword>
<dbReference type="PANTHER" id="PTHR43537:SF39">
    <property type="entry name" value="HTH-TYPE TRANSCRIPTIONAL REGULATOR MCBR"/>
    <property type="match status" value="1"/>
</dbReference>
<dbReference type="InterPro" id="IPR008920">
    <property type="entry name" value="TF_FadR/GntR_C"/>
</dbReference>
<evidence type="ECO:0000256" key="3">
    <source>
        <dbReference type="ARBA" id="ARBA00023163"/>
    </source>
</evidence>
<dbReference type="Pfam" id="PF00392">
    <property type="entry name" value="GntR"/>
    <property type="match status" value="1"/>
</dbReference>
<dbReference type="Pfam" id="PF07729">
    <property type="entry name" value="FCD"/>
    <property type="match status" value="1"/>
</dbReference>
<dbReference type="Gene3D" id="1.20.120.530">
    <property type="entry name" value="GntR ligand-binding domain-like"/>
    <property type="match status" value="1"/>
</dbReference>
<evidence type="ECO:0000256" key="2">
    <source>
        <dbReference type="ARBA" id="ARBA00023125"/>
    </source>
</evidence>
<dbReference type="Gene3D" id="1.10.10.10">
    <property type="entry name" value="Winged helix-like DNA-binding domain superfamily/Winged helix DNA-binding domain"/>
    <property type="match status" value="1"/>
</dbReference>
<evidence type="ECO:0000313" key="5">
    <source>
        <dbReference type="EMBL" id="MBB6123689.1"/>
    </source>
</evidence>